<dbReference type="AlphaFoldDB" id="A0A4R6SCC7"/>
<keyword evidence="2" id="KW-1133">Transmembrane helix</keyword>
<proteinExistence type="predicted"/>
<keyword evidence="4" id="KW-1185">Reference proteome</keyword>
<evidence type="ECO:0000256" key="1">
    <source>
        <dbReference type="SAM" id="MobiDB-lite"/>
    </source>
</evidence>
<accession>A0A4R6SCC7</accession>
<name>A0A4R6SCC7_LABRH</name>
<comment type="caution">
    <text evidence="3">The sequence shown here is derived from an EMBL/GenBank/DDBJ whole genome shotgun (WGS) entry which is preliminary data.</text>
</comment>
<feature type="transmembrane region" description="Helical" evidence="2">
    <location>
        <begin position="12"/>
        <end position="35"/>
    </location>
</feature>
<dbReference type="EMBL" id="SNXZ01000003">
    <property type="protein sequence ID" value="TDP97729.1"/>
    <property type="molecule type" value="Genomic_DNA"/>
</dbReference>
<organism evidence="3 4">
    <name type="scientific">Labedaea rhizosphaerae</name>
    <dbReference type="NCBI Taxonomy" id="598644"/>
    <lineage>
        <taxon>Bacteria</taxon>
        <taxon>Bacillati</taxon>
        <taxon>Actinomycetota</taxon>
        <taxon>Actinomycetes</taxon>
        <taxon>Pseudonocardiales</taxon>
        <taxon>Pseudonocardiaceae</taxon>
        <taxon>Labedaea</taxon>
    </lineage>
</organism>
<feature type="compositionally biased region" description="Low complexity" evidence="1">
    <location>
        <begin position="66"/>
        <end position="107"/>
    </location>
</feature>
<evidence type="ECO:0000313" key="4">
    <source>
        <dbReference type="Proteomes" id="UP000295444"/>
    </source>
</evidence>
<protein>
    <submittedName>
        <fullName evidence="3">Uncharacterized protein</fullName>
    </submittedName>
</protein>
<dbReference type="OrthoDB" id="3677240at2"/>
<feature type="region of interest" description="Disordered" evidence="1">
    <location>
        <begin position="64"/>
        <end position="109"/>
    </location>
</feature>
<evidence type="ECO:0000313" key="3">
    <source>
        <dbReference type="EMBL" id="TDP97729.1"/>
    </source>
</evidence>
<keyword evidence="2" id="KW-0472">Membrane</keyword>
<sequence length="253" mass="27214">MGGRFRQPTSRWVGFAVAGAYVVITAITGTALLVAGQRISAADAQAGPPAGAFAQYTDTITVTNDPQTLPRTHTRTTTPSPTTVTTRVTTQPPRTQPHTTTPKPTQTHARSAYDHVTGPAGLRTVVPDGWAQARSTGPGAEIAVDPSNSQRYVKYGGSAIDGSDMLATHLMYEASYAARSDGYHRVALLDATFREADAVVWEFRFTGPGGTQHAKSLYWRVKGVEYFVLVSGPERDWSRMSAVYDQMVAAARP</sequence>
<dbReference type="Proteomes" id="UP000295444">
    <property type="component" value="Unassembled WGS sequence"/>
</dbReference>
<gene>
    <name evidence="3" type="ORF">EV186_103693</name>
</gene>
<keyword evidence="2" id="KW-0812">Transmembrane</keyword>
<reference evidence="3 4" key="1">
    <citation type="submission" date="2019-03" db="EMBL/GenBank/DDBJ databases">
        <title>Genomic Encyclopedia of Type Strains, Phase IV (KMG-IV): sequencing the most valuable type-strain genomes for metagenomic binning, comparative biology and taxonomic classification.</title>
        <authorList>
            <person name="Goeker M."/>
        </authorList>
    </citation>
    <scope>NUCLEOTIDE SEQUENCE [LARGE SCALE GENOMIC DNA]</scope>
    <source>
        <strain evidence="3 4">DSM 45361</strain>
    </source>
</reference>
<dbReference type="RefSeq" id="WP_133850893.1">
    <property type="nucleotide sequence ID" value="NZ_SNXZ01000003.1"/>
</dbReference>
<evidence type="ECO:0000256" key="2">
    <source>
        <dbReference type="SAM" id="Phobius"/>
    </source>
</evidence>